<organism evidence="2 3">
    <name type="scientific">Novilysobacter ciconiae</name>
    <dbReference type="NCBI Taxonomy" id="2781022"/>
    <lineage>
        <taxon>Bacteria</taxon>
        <taxon>Pseudomonadati</taxon>
        <taxon>Pseudomonadota</taxon>
        <taxon>Gammaproteobacteria</taxon>
        <taxon>Lysobacterales</taxon>
        <taxon>Lysobacteraceae</taxon>
        <taxon>Novilysobacter</taxon>
    </lineage>
</organism>
<gene>
    <name evidence="2" type="ORF">INQ41_09335</name>
</gene>
<reference evidence="2 3" key="1">
    <citation type="submission" date="2020-10" db="EMBL/GenBank/DDBJ databases">
        <title>complete genome sequencing of Lysobacter sp. H21R20.</title>
        <authorList>
            <person name="Bae J.-W."/>
            <person name="Lee S.-Y."/>
        </authorList>
    </citation>
    <scope>NUCLEOTIDE SEQUENCE [LARGE SCALE GENOMIC DNA]</scope>
    <source>
        <strain evidence="2 3">H21R20</strain>
    </source>
</reference>
<evidence type="ECO:0000313" key="3">
    <source>
        <dbReference type="Proteomes" id="UP000594059"/>
    </source>
</evidence>
<keyword evidence="3" id="KW-1185">Reference proteome</keyword>
<dbReference type="Proteomes" id="UP000594059">
    <property type="component" value="Chromosome"/>
</dbReference>
<evidence type="ECO:0000256" key="1">
    <source>
        <dbReference type="SAM" id="SignalP"/>
    </source>
</evidence>
<evidence type="ECO:0000313" key="2">
    <source>
        <dbReference type="EMBL" id="QOW18877.1"/>
    </source>
</evidence>
<name>A0A7S6UEK8_9GAMM</name>
<dbReference type="AlphaFoldDB" id="A0A7S6UEK8"/>
<dbReference type="RefSeq" id="WP_193983906.1">
    <property type="nucleotide sequence ID" value="NZ_CP063656.1"/>
</dbReference>
<feature type="chain" id="PRO_5032934264" evidence="1">
    <location>
        <begin position="24"/>
        <end position="104"/>
    </location>
</feature>
<dbReference type="KEGG" id="lcic:INQ41_09335"/>
<proteinExistence type="predicted"/>
<protein>
    <submittedName>
        <fullName evidence="2">Uncharacterized protein</fullName>
    </submittedName>
</protein>
<keyword evidence="1" id="KW-0732">Signal</keyword>
<sequence>MPSFRSIAAVAVTLSIASITPGAASSASLQIGLRIIEPCTPHVLAVEPGGGTLAAPCMQEQTYRLSVADPDHMQDNLRPRAVIAPASSAQQATTSPYRVVTYTF</sequence>
<dbReference type="EMBL" id="CP063656">
    <property type="protein sequence ID" value="QOW18877.1"/>
    <property type="molecule type" value="Genomic_DNA"/>
</dbReference>
<accession>A0A7S6UEK8</accession>
<feature type="signal peptide" evidence="1">
    <location>
        <begin position="1"/>
        <end position="23"/>
    </location>
</feature>